<dbReference type="Pfam" id="PF00743">
    <property type="entry name" value="FMO-like"/>
    <property type="match status" value="1"/>
</dbReference>
<dbReference type="HOGENOM" id="CLU_006937_8_2_1"/>
<dbReference type="eggNOG" id="ENOG502SHCE">
    <property type="taxonomic scope" value="Eukaryota"/>
</dbReference>
<keyword evidence="6" id="KW-0521">NADP</keyword>
<reference evidence="8 9" key="1">
    <citation type="submission" date="2013-03" db="EMBL/GenBank/DDBJ databases">
        <title>The Genome Sequence of Cladophialophora psammophila CBS 110553.</title>
        <authorList>
            <consortium name="The Broad Institute Genomics Platform"/>
            <person name="Cuomo C."/>
            <person name="de Hoog S."/>
            <person name="Gorbushina A."/>
            <person name="Walker B."/>
            <person name="Young S.K."/>
            <person name="Zeng Q."/>
            <person name="Gargeya S."/>
            <person name="Fitzgerald M."/>
            <person name="Haas B."/>
            <person name="Abouelleil A."/>
            <person name="Allen A.W."/>
            <person name="Alvarado L."/>
            <person name="Arachchi H.M."/>
            <person name="Berlin A.M."/>
            <person name="Chapman S.B."/>
            <person name="Gainer-Dewar J."/>
            <person name="Goldberg J."/>
            <person name="Griggs A."/>
            <person name="Gujja S."/>
            <person name="Hansen M."/>
            <person name="Howarth C."/>
            <person name="Imamovic A."/>
            <person name="Ireland A."/>
            <person name="Larimer J."/>
            <person name="McCowan C."/>
            <person name="Murphy C."/>
            <person name="Pearson M."/>
            <person name="Poon T.W."/>
            <person name="Priest M."/>
            <person name="Roberts A."/>
            <person name="Saif S."/>
            <person name="Shea T."/>
            <person name="Sisk P."/>
            <person name="Sykes S."/>
            <person name="Wortman J."/>
            <person name="Nusbaum C."/>
            <person name="Birren B."/>
        </authorList>
    </citation>
    <scope>NUCLEOTIDE SEQUENCE [LARGE SCALE GENOMIC DNA]</scope>
    <source>
        <strain evidence="8 9">CBS 110553</strain>
    </source>
</reference>
<keyword evidence="5" id="KW-0274">FAD</keyword>
<dbReference type="AlphaFoldDB" id="W9WSM2"/>
<comment type="similarity">
    <text evidence="3">Belongs to the FAD-binding monooxygenase family.</text>
</comment>
<keyword evidence="4" id="KW-0285">Flavoprotein</keyword>
<dbReference type="Gene3D" id="3.50.50.60">
    <property type="entry name" value="FAD/NAD(P)-binding domain"/>
    <property type="match status" value="2"/>
</dbReference>
<dbReference type="InterPro" id="IPR050775">
    <property type="entry name" value="FAD-binding_Monooxygenases"/>
</dbReference>
<name>W9WSM2_9EURO</name>
<evidence type="ECO:0000313" key="8">
    <source>
        <dbReference type="EMBL" id="EXJ71207.1"/>
    </source>
</evidence>
<dbReference type="GO" id="GO:0004499">
    <property type="term" value="F:N,N-dimethylaniline monooxygenase activity"/>
    <property type="evidence" value="ECO:0007669"/>
    <property type="project" value="InterPro"/>
</dbReference>
<dbReference type="RefSeq" id="XP_007744986.1">
    <property type="nucleotide sequence ID" value="XM_007746796.1"/>
</dbReference>
<dbReference type="PANTHER" id="PTHR43098:SF2">
    <property type="entry name" value="FAD-BINDING MONOOXYGENASE AUSB-RELATED"/>
    <property type="match status" value="1"/>
</dbReference>
<dbReference type="GO" id="GO:0050661">
    <property type="term" value="F:NADP binding"/>
    <property type="evidence" value="ECO:0007669"/>
    <property type="project" value="InterPro"/>
</dbReference>
<evidence type="ECO:0000256" key="5">
    <source>
        <dbReference type="ARBA" id="ARBA00022827"/>
    </source>
</evidence>
<dbReference type="GeneID" id="19190913"/>
<dbReference type="OrthoDB" id="66881at2759"/>
<evidence type="ECO:0000256" key="7">
    <source>
        <dbReference type="ARBA" id="ARBA00023002"/>
    </source>
</evidence>
<dbReference type="GO" id="GO:0050660">
    <property type="term" value="F:flavin adenine dinucleotide binding"/>
    <property type="evidence" value="ECO:0007669"/>
    <property type="project" value="InterPro"/>
</dbReference>
<accession>W9WSM2</accession>
<keyword evidence="7" id="KW-0560">Oxidoreductase</keyword>
<evidence type="ECO:0000256" key="4">
    <source>
        <dbReference type="ARBA" id="ARBA00022630"/>
    </source>
</evidence>
<proteinExistence type="inferred from homology"/>
<sequence length="659" mass="74323">MGDPSSPSQLEQAGLKDIDAAAIQLKYNQEREKRLRPDGLAQFIDLHALPKFRHFKADLWIEEDARPLGPTPPQDGSRCEILIIGAGWSGLVFAVRLLQAGFKLEDIRIVDYAGGFGGTWYWNRYPGLFCDIESYIYMPLLEETGYMPTQKYASGEELRGHAERIARKWKLDENAWLRQRVTSLEWDDNAKEWSTRLVPQLEPGKEGNPITVHSRFVVLATGLTFFPHIPQVPGIEKFKGACFHTARWDYHSTGGTSTKPEMLKLRDKRVGVIGTGATAMQVVPSLVQWSKELYVFQRTPSSVDRRDNRPTDPEWARTINSKPGWQKERIENFHRFVTNAPEKPPVDMVSDGWTRMPSYSALTGTTGLNCRTPEEAQKHIEELHALDLPRQEGIRKRVDEIVTDPSTAEKLKPWYPGWCKRPCFHDEYLQSFNEQHVKLVDTNGLGIKEITEDGVLVGDKEYKIDTLILSTGYRSLFLLSPGGRVDIDIKGRNGLSLDKKWTEGVATLHGMMSHGFPNLFWPGLIQAGGSPNFSFSVDLSATHISEILSYASATKRVNGEDRYNPDKYKNHFTIEPTLEAEEEWSQLIASQAGAFAAVAGCTPNYFNAEGELARPASPKEQAKRARLSLWAKGPEDFARIVTEWRASKDFKGLEIASTN</sequence>
<evidence type="ECO:0000256" key="3">
    <source>
        <dbReference type="ARBA" id="ARBA00010139"/>
    </source>
</evidence>
<dbReference type="InterPro" id="IPR036188">
    <property type="entry name" value="FAD/NAD-bd_sf"/>
</dbReference>
<evidence type="ECO:0000313" key="9">
    <source>
        <dbReference type="Proteomes" id="UP000019471"/>
    </source>
</evidence>
<protein>
    <submittedName>
        <fullName evidence="8">Uncharacterized protein</fullName>
    </submittedName>
</protein>
<dbReference type="EMBL" id="AMGX01000008">
    <property type="protein sequence ID" value="EXJ71207.1"/>
    <property type="molecule type" value="Genomic_DNA"/>
</dbReference>
<dbReference type="Pfam" id="PF13450">
    <property type="entry name" value="NAD_binding_8"/>
    <property type="match status" value="1"/>
</dbReference>
<comment type="caution">
    <text evidence="8">The sequence shown here is derived from an EMBL/GenBank/DDBJ whole genome shotgun (WGS) entry which is preliminary data.</text>
</comment>
<gene>
    <name evidence="8" type="ORF">A1O5_06201</name>
</gene>
<dbReference type="InterPro" id="IPR020946">
    <property type="entry name" value="Flavin_mOase-like"/>
</dbReference>
<keyword evidence="9" id="KW-1185">Reference proteome</keyword>
<dbReference type="SUPFAM" id="SSF51905">
    <property type="entry name" value="FAD/NAD(P)-binding domain"/>
    <property type="match status" value="1"/>
</dbReference>
<evidence type="ECO:0000256" key="1">
    <source>
        <dbReference type="ARBA" id="ARBA00001974"/>
    </source>
</evidence>
<comment type="pathway">
    <text evidence="2">Secondary metabolite biosynthesis; terpenoid biosynthesis.</text>
</comment>
<organism evidence="8 9">
    <name type="scientific">Cladophialophora psammophila CBS 110553</name>
    <dbReference type="NCBI Taxonomy" id="1182543"/>
    <lineage>
        <taxon>Eukaryota</taxon>
        <taxon>Fungi</taxon>
        <taxon>Dikarya</taxon>
        <taxon>Ascomycota</taxon>
        <taxon>Pezizomycotina</taxon>
        <taxon>Eurotiomycetes</taxon>
        <taxon>Chaetothyriomycetidae</taxon>
        <taxon>Chaetothyriales</taxon>
        <taxon>Herpotrichiellaceae</taxon>
        <taxon>Cladophialophora</taxon>
    </lineage>
</organism>
<dbReference type="PANTHER" id="PTHR43098">
    <property type="entry name" value="L-ORNITHINE N(5)-MONOOXYGENASE-RELATED"/>
    <property type="match status" value="1"/>
</dbReference>
<comment type="cofactor">
    <cofactor evidence="1">
        <name>FAD</name>
        <dbReference type="ChEBI" id="CHEBI:57692"/>
    </cofactor>
</comment>
<dbReference type="Proteomes" id="UP000019471">
    <property type="component" value="Unassembled WGS sequence"/>
</dbReference>
<evidence type="ECO:0000256" key="6">
    <source>
        <dbReference type="ARBA" id="ARBA00022857"/>
    </source>
</evidence>
<evidence type="ECO:0000256" key="2">
    <source>
        <dbReference type="ARBA" id="ARBA00004721"/>
    </source>
</evidence>